<accession>A0ABU5I4Q0</accession>
<sequence length="123" mass="14341">MMRKDNLTRLARFKLNEKRRQVEQLELMMAEFDRMCADLEAQVISEEKKSGITDQTHFAYPMFAKAARQRRENLGNSVNDLRVQINAAKIALEEAEAEFEHAEKLQQRETMREEAEIPKQAAS</sequence>
<comment type="caution">
    <text evidence="2">The sequence shown here is derived from an EMBL/GenBank/DDBJ whole genome shotgun (WGS) entry which is preliminary data.</text>
</comment>
<evidence type="ECO:0000313" key="2">
    <source>
        <dbReference type="EMBL" id="MDY8109764.1"/>
    </source>
</evidence>
<keyword evidence="2" id="KW-0969">Cilium</keyword>
<evidence type="ECO:0000256" key="1">
    <source>
        <dbReference type="SAM" id="MobiDB-lite"/>
    </source>
</evidence>
<keyword evidence="2" id="KW-0282">Flagellum</keyword>
<dbReference type="Proteomes" id="UP001294412">
    <property type="component" value="Unassembled WGS sequence"/>
</dbReference>
<protein>
    <submittedName>
        <fullName evidence="2">Flagellar export protein FliJ</fullName>
    </submittedName>
</protein>
<feature type="region of interest" description="Disordered" evidence="1">
    <location>
        <begin position="102"/>
        <end position="123"/>
    </location>
</feature>
<gene>
    <name evidence="2" type="ORF">U0C82_11500</name>
</gene>
<reference evidence="2 3" key="1">
    <citation type="submission" date="2023-12" db="EMBL/GenBank/DDBJ databases">
        <title>Description of Novel Strain Fulvimarina sp. 2208YS6-2-32 isolated from Uroteuthis (Photololigo) edulis.</title>
        <authorList>
            <person name="Park J.-S."/>
        </authorList>
    </citation>
    <scope>NUCLEOTIDE SEQUENCE [LARGE SCALE GENOMIC DNA]</scope>
    <source>
        <strain evidence="2 3">2208YS6-2-32</strain>
    </source>
</reference>
<organism evidence="2 3">
    <name type="scientific">Fulvimarina uroteuthidis</name>
    <dbReference type="NCBI Taxonomy" id="3098149"/>
    <lineage>
        <taxon>Bacteria</taxon>
        <taxon>Pseudomonadati</taxon>
        <taxon>Pseudomonadota</taxon>
        <taxon>Alphaproteobacteria</taxon>
        <taxon>Hyphomicrobiales</taxon>
        <taxon>Aurantimonadaceae</taxon>
        <taxon>Fulvimarina</taxon>
    </lineage>
</organism>
<feature type="compositionally biased region" description="Basic and acidic residues" evidence="1">
    <location>
        <begin position="102"/>
        <end position="117"/>
    </location>
</feature>
<keyword evidence="2" id="KW-0966">Cell projection</keyword>
<proteinExistence type="predicted"/>
<dbReference type="EMBL" id="JAXLPB010000003">
    <property type="protein sequence ID" value="MDY8109764.1"/>
    <property type="molecule type" value="Genomic_DNA"/>
</dbReference>
<evidence type="ECO:0000313" key="3">
    <source>
        <dbReference type="Proteomes" id="UP001294412"/>
    </source>
</evidence>
<name>A0ABU5I4Q0_9HYPH</name>
<keyword evidence="3" id="KW-1185">Reference proteome</keyword>